<accession>A0A9X2Q7F9</accession>
<comment type="caution">
    <text evidence="2">The sequence shown here is derived from an EMBL/GenBank/DDBJ whole genome shotgun (WGS) entry which is preliminary data.</text>
</comment>
<proteinExistence type="predicted"/>
<feature type="compositionally biased region" description="Basic and acidic residues" evidence="1">
    <location>
        <begin position="1"/>
        <end position="11"/>
    </location>
</feature>
<dbReference type="Proteomes" id="UP001155057">
    <property type="component" value="Unassembled WGS sequence"/>
</dbReference>
<feature type="compositionally biased region" description="Basic and acidic residues" evidence="1">
    <location>
        <begin position="294"/>
        <end position="312"/>
    </location>
</feature>
<dbReference type="EMBL" id="JANUAE010000015">
    <property type="protein sequence ID" value="MCS3711609.1"/>
    <property type="molecule type" value="Genomic_DNA"/>
</dbReference>
<evidence type="ECO:0000313" key="3">
    <source>
        <dbReference type="Proteomes" id="UP001155057"/>
    </source>
</evidence>
<evidence type="ECO:0000256" key="1">
    <source>
        <dbReference type="SAM" id="MobiDB-lite"/>
    </source>
</evidence>
<gene>
    <name evidence="2" type="ORF">GGP61_003242</name>
</gene>
<feature type="region of interest" description="Disordered" evidence="1">
    <location>
        <begin position="294"/>
        <end position="321"/>
    </location>
</feature>
<protein>
    <submittedName>
        <fullName evidence="2">Uncharacterized protein</fullName>
    </submittedName>
</protein>
<name>A0A9X2Q7F9_9BACT</name>
<reference evidence="2" key="1">
    <citation type="submission" date="2022-08" db="EMBL/GenBank/DDBJ databases">
        <title>Genomic Encyclopedia of Type Strains, Phase V (KMG-V): Genome sequencing to study the core and pangenomes of soil and plant-associated prokaryotes.</title>
        <authorList>
            <person name="Whitman W."/>
        </authorList>
    </citation>
    <scope>NUCLEOTIDE SEQUENCE</scope>
    <source>
        <strain evidence="2">SP3049</strain>
    </source>
</reference>
<evidence type="ECO:0000313" key="2">
    <source>
        <dbReference type="EMBL" id="MCS3711609.1"/>
    </source>
</evidence>
<dbReference type="AlphaFoldDB" id="A0A9X2Q7F9"/>
<organism evidence="2 3">
    <name type="scientific">Salinibacter ruber</name>
    <dbReference type="NCBI Taxonomy" id="146919"/>
    <lineage>
        <taxon>Bacteria</taxon>
        <taxon>Pseudomonadati</taxon>
        <taxon>Rhodothermota</taxon>
        <taxon>Rhodothermia</taxon>
        <taxon>Rhodothermales</taxon>
        <taxon>Salinibacteraceae</taxon>
        <taxon>Salinibacter</taxon>
    </lineage>
</organism>
<sequence length="321" mass="36720">MRHLDKRHEQEPVALKDMGSSPGNANGLVAEGDTIMPFPYDPTGTFPFMLGDEFIDLRGQEWMVTGFYYIEDKGIEVVLKKSKGKRGSGIAGTKDLKEADIEHFRLRDRRVVDWETYLTLMAQWSEAEYLTFETFDELGTGAPPKNDEIAEGENVCDAIREYHCWSAETVKTYPYDEVLNGVAKNQYEPTEEDFEEWGVELFRIRGRSVARDVLRRLFANAEEHGDECMTKSAFESKILSTLKSRFAATRVESIREGGQPKRKKSSGRMVSGEGVSESIDPVYDKMRTVMKRIEKGLEPDREEEKKDPKEEMDTFGFLESM</sequence>
<feature type="region of interest" description="Disordered" evidence="1">
    <location>
        <begin position="1"/>
        <end position="23"/>
    </location>
</feature>
<dbReference type="RefSeq" id="WP_259124461.1">
    <property type="nucleotide sequence ID" value="NZ_JANUAE010000015.1"/>
</dbReference>
<feature type="region of interest" description="Disordered" evidence="1">
    <location>
        <begin position="251"/>
        <end position="277"/>
    </location>
</feature>